<sequence length="162" mass="17062">MSDRIEPEDAARALGEIERQREQVIRRRVFPGWFWWAQGVLTVGLTACIESGRGVVVWIGLALFVVGSILINLPVSRAARAAPVNRALAAPANARWVVAVLVGSIAALLGVAIGTALGLHAAGVSYPGTIASVVASVLFAIGGPMLVRYEAAVLVRRSRSRG</sequence>
<dbReference type="EMBL" id="JAGSOG010000076">
    <property type="protein sequence ID" value="MBR7834946.1"/>
    <property type="molecule type" value="Genomic_DNA"/>
</dbReference>
<feature type="transmembrane region" description="Helical" evidence="1">
    <location>
        <begin position="96"/>
        <end position="119"/>
    </location>
</feature>
<reference evidence="2" key="1">
    <citation type="submission" date="2021-04" db="EMBL/GenBank/DDBJ databases">
        <title>Genome based classification of Actinospica acidithermotolerans sp. nov., an actinobacterium isolated from an Indonesian hot spring.</title>
        <authorList>
            <person name="Kusuma A.B."/>
            <person name="Putra K.E."/>
            <person name="Nafisah S."/>
            <person name="Loh J."/>
            <person name="Nouioui I."/>
            <person name="Goodfellow M."/>
        </authorList>
    </citation>
    <scope>NUCLEOTIDE SEQUENCE</scope>
    <source>
        <strain evidence="2">CSCA 57</strain>
    </source>
</reference>
<dbReference type="AlphaFoldDB" id="A0A941EPD9"/>
<protein>
    <submittedName>
        <fullName evidence="2">Uncharacterized protein</fullName>
    </submittedName>
</protein>
<dbReference type="RefSeq" id="WP_212529460.1">
    <property type="nucleotide sequence ID" value="NZ_JAGSOG010000076.1"/>
</dbReference>
<proteinExistence type="predicted"/>
<feature type="transmembrane region" description="Helical" evidence="1">
    <location>
        <begin position="55"/>
        <end position="75"/>
    </location>
</feature>
<feature type="transmembrane region" description="Helical" evidence="1">
    <location>
        <begin position="29"/>
        <end position="49"/>
    </location>
</feature>
<keyword evidence="1" id="KW-1133">Transmembrane helix</keyword>
<accession>A0A941EPD9</accession>
<comment type="caution">
    <text evidence="2">The sequence shown here is derived from an EMBL/GenBank/DDBJ whole genome shotgun (WGS) entry which is preliminary data.</text>
</comment>
<dbReference type="Proteomes" id="UP000675781">
    <property type="component" value="Unassembled WGS sequence"/>
</dbReference>
<keyword evidence="3" id="KW-1185">Reference proteome</keyword>
<evidence type="ECO:0000313" key="2">
    <source>
        <dbReference type="EMBL" id="MBR7834946.1"/>
    </source>
</evidence>
<keyword evidence="1" id="KW-0812">Transmembrane</keyword>
<feature type="transmembrane region" description="Helical" evidence="1">
    <location>
        <begin position="125"/>
        <end position="147"/>
    </location>
</feature>
<evidence type="ECO:0000313" key="3">
    <source>
        <dbReference type="Proteomes" id="UP000675781"/>
    </source>
</evidence>
<evidence type="ECO:0000256" key="1">
    <source>
        <dbReference type="SAM" id="Phobius"/>
    </source>
</evidence>
<keyword evidence="1" id="KW-0472">Membrane</keyword>
<name>A0A941EPD9_9ACTN</name>
<organism evidence="2 3">
    <name type="scientific">Actinospica durhamensis</name>
    <dbReference type="NCBI Taxonomy" id="1508375"/>
    <lineage>
        <taxon>Bacteria</taxon>
        <taxon>Bacillati</taxon>
        <taxon>Actinomycetota</taxon>
        <taxon>Actinomycetes</taxon>
        <taxon>Catenulisporales</taxon>
        <taxon>Actinospicaceae</taxon>
        <taxon>Actinospica</taxon>
    </lineage>
</organism>
<gene>
    <name evidence="2" type="ORF">KDL01_16855</name>
</gene>